<dbReference type="Gene3D" id="3.30.70.141">
    <property type="entry name" value="Nucleoside diphosphate kinase-like domain"/>
    <property type="match status" value="1"/>
</dbReference>
<evidence type="ECO:0000313" key="1">
    <source>
        <dbReference type="EMBL" id="GMI42172.1"/>
    </source>
</evidence>
<keyword evidence="2" id="KW-1185">Reference proteome</keyword>
<reference evidence="2" key="1">
    <citation type="journal article" date="2023" name="Commun. Biol.">
        <title>Genome analysis of Parmales, the sister group of diatoms, reveals the evolutionary specialization of diatoms from phago-mixotrophs to photoautotrophs.</title>
        <authorList>
            <person name="Ban H."/>
            <person name="Sato S."/>
            <person name="Yoshikawa S."/>
            <person name="Yamada K."/>
            <person name="Nakamura Y."/>
            <person name="Ichinomiya M."/>
            <person name="Sato N."/>
            <person name="Blanc-Mathieu R."/>
            <person name="Endo H."/>
            <person name="Kuwata A."/>
            <person name="Ogata H."/>
        </authorList>
    </citation>
    <scope>NUCLEOTIDE SEQUENCE [LARGE SCALE GENOMIC DNA]</scope>
</reference>
<dbReference type="OrthoDB" id="2162449at2759"/>
<dbReference type="EMBL" id="BRYA01000166">
    <property type="protein sequence ID" value="GMI42172.1"/>
    <property type="molecule type" value="Genomic_DNA"/>
</dbReference>
<evidence type="ECO:0008006" key="3">
    <source>
        <dbReference type="Google" id="ProtNLM"/>
    </source>
</evidence>
<dbReference type="Proteomes" id="UP001165065">
    <property type="component" value="Unassembled WGS sequence"/>
</dbReference>
<dbReference type="InterPro" id="IPR036850">
    <property type="entry name" value="NDK-like_dom_sf"/>
</dbReference>
<protein>
    <recommendedName>
        <fullName evidence="3">Nucleoside-diphosphate kinase</fullName>
    </recommendedName>
</protein>
<comment type="caution">
    <text evidence="1">The sequence shown here is derived from an EMBL/GenBank/DDBJ whole genome shotgun (WGS) entry which is preliminary data.</text>
</comment>
<evidence type="ECO:0000313" key="2">
    <source>
        <dbReference type="Proteomes" id="UP001165065"/>
    </source>
</evidence>
<sequence length="356" mass="38575">MGASASIPETLDEAKAQEMLGSDFDSSKFKELAGDGTTITGVQALDYLNSSTKNSAFVFIKPHANTEATQVFVKEKLGGAGLTIVSEGTISGTDIDSKKLIDQHYYAIASKATILKPADLAVPADKFEEKFGEPWAKVLEEDRAVNAMDACDRFGLDSEGLEKAWRLCEPKDKVVKFGGGFYCGLVEVEGKDPLYVFNAFFMSMRSKFVGEANSIYYFSVEWDPATLSWADFRGNLLGPTDPNEAPEESIRGTILKKWEEFKLPGVPNKGDNGVHASASPLEGLAEKMNWLEKPIADEVFGAALLRNGFDEDTIKAWSVDPRVAGAGDDGAEGSIFDALEDMNAMDCLAKCKAIKG</sequence>
<dbReference type="SUPFAM" id="SSF54919">
    <property type="entry name" value="Nucleoside diphosphate kinase, NDK"/>
    <property type="match status" value="1"/>
</dbReference>
<accession>A0A9W7LAQ1</accession>
<proteinExistence type="predicted"/>
<name>A0A9W7LAQ1_9STRA</name>
<gene>
    <name evidence="1" type="ORF">TrCOL_g12923</name>
</gene>
<dbReference type="AlphaFoldDB" id="A0A9W7LAQ1"/>
<organism evidence="1 2">
    <name type="scientific">Triparma columacea</name>
    <dbReference type="NCBI Taxonomy" id="722753"/>
    <lineage>
        <taxon>Eukaryota</taxon>
        <taxon>Sar</taxon>
        <taxon>Stramenopiles</taxon>
        <taxon>Ochrophyta</taxon>
        <taxon>Bolidophyceae</taxon>
        <taxon>Parmales</taxon>
        <taxon>Triparmaceae</taxon>
        <taxon>Triparma</taxon>
    </lineage>
</organism>